<dbReference type="InterPro" id="IPR013740">
    <property type="entry name" value="Redoxin"/>
</dbReference>
<dbReference type="AlphaFoldDB" id="L0DNS4"/>
<dbReference type="InterPro" id="IPR050553">
    <property type="entry name" value="Thioredoxin_ResA/DsbE_sf"/>
</dbReference>
<dbReference type="eggNOG" id="COG0526">
    <property type="taxonomic scope" value="Bacteria"/>
</dbReference>
<evidence type="ECO:0000256" key="2">
    <source>
        <dbReference type="ARBA" id="ARBA00022748"/>
    </source>
</evidence>
<evidence type="ECO:0000256" key="1">
    <source>
        <dbReference type="ARBA" id="ARBA00004196"/>
    </source>
</evidence>
<keyword evidence="5" id="KW-1133">Transmembrane helix</keyword>
<keyword evidence="3" id="KW-0676">Redox-active center</keyword>
<evidence type="ECO:0000313" key="7">
    <source>
        <dbReference type="EMBL" id="AGA30503.1"/>
    </source>
</evidence>
<dbReference type="PROSITE" id="PS51352">
    <property type="entry name" value="THIOREDOXIN_2"/>
    <property type="match status" value="1"/>
</dbReference>
<dbReference type="STRING" id="886293.Sinac_6423"/>
<dbReference type="GO" id="GO:0017004">
    <property type="term" value="P:cytochrome complex assembly"/>
    <property type="evidence" value="ECO:0007669"/>
    <property type="project" value="UniProtKB-KW"/>
</dbReference>
<dbReference type="CDD" id="cd02966">
    <property type="entry name" value="TlpA_like_family"/>
    <property type="match status" value="1"/>
</dbReference>
<dbReference type="InterPro" id="IPR013766">
    <property type="entry name" value="Thioredoxin_domain"/>
</dbReference>
<evidence type="ECO:0000313" key="8">
    <source>
        <dbReference type="Proteomes" id="UP000010798"/>
    </source>
</evidence>
<organism evidence="7 8">
    <name type="scientific">Singulisphaera acidiphila (strain ATCC BAA-1392 / DSM 18658 / VKM B-2454 / MOB10)</name>
    <dbReference type="NCBI Taxonomy" id="886293"/>
    <lineage>
        <taxon>Bacteria</taxon>
        <taxon>Pseudomonadati</taxon>
        <taxon>Planctomycetota</taxon>
        <taxon>Planctomycetia</taxon>
        <taxon>Isosphaerales</taxon>
        <taxon>Isosphaeraceae</taxon>
        <taxon>Singulisphaera</taxon>
    </lineage>
</organism>
<feature type="region of interest" description="Disordered" evidence="4">
    <location>
        <begin position="1"/>
        <end position="20"/>
    </location>
</feature>
<keyword evidence="2" id="KW-0201">Cytochrome c-type biogenesis</keyword>
<dbReference type="InterPro" id="IPR017937">
    <property type="entry name" value="Thioredoxin_CS"/>
</dbReference>
<feature type="domain" description="Thioredoxin" evidence="6">
    <location>
        <begin position="51"/>
        <end position="204"/>
    </location>
</feature>
<name>L0DNS4_SINAD</name>
<evidence type="ECO:0000256" key="4">
    <source>
        <dbReference type="SAM" id="MobiDB-lite"/>
    </source>
</evidence>
<sequence length="223" mass="23860">MQNGEHENIPGFAVDPTMNEPKRTSTQTWLIVGASLATAWIVYLILFGPRSGLGGDLPVPELKAPIQPSVTDYGWDLHDLAGASVSLEKHKGKTIFLNLWATWCPPCVAELPAIANLAGNPRLKDVSFLCVSTDESPEVVRSFLKGKNWPMTILMANALPSAFATDGIPATFVIAPDGRIVVSEVGSAQWDDPSVVDFLENLSKTPTDGAENVKNQGGEIPPG</sequence>
<dbReference type="KEGG" id="saci:Sinac_6423"/>
<keyword evidence="8" id="KW-1185">Reference proteome</keyword>
<evidence type="ECO:0000259" key="6">
    <source>
        <dbReference type="PROSITE" id="PS51352"/>
    </source>
</evidence>
<keyword evidence="5" id="KW-0812">Transmembrane</keyword>
<comment type="subcellular location">
    <subcellularLocation>
        <location evidence="1">Cell envelope</location>
    </subcellularLocation>
</comment>
<dbReference type="Proteomes" id="UP000010798">
    <property type="component" value="Chromosome"/>
</dbReference>
<proteinExistence type="predicted"/>
<accession>L0DNS4</accession>
<feature type="transmembrane region" description="Helical" evidence="5">
    <location>
        <begin position="28"/>
        <end position="47"/>
    </location>
</feature>
<dbReference type="OrthoDB" id="288837at2"/>
<dbReference type="PROSITE" id="PS00194">
    <property type="entry name" value="THIOREDOXIN_1"/>
    <property type="match status" value="1"/>
</dbReference>
<dbReference type="SUPFAM" id="SSF52833">
    <property type="entry name" value="Thioredoxin-like"/>
    <property type="match status" value="1"/>
</dbReference>
<evidence type="ECO:0000256" key="5">
    <source>
        <dbReference type="SAM" id="Phobius"/>
    </source>
</evidence>
<reference evidence="7 8" key="1">
    <citation type="submission" date="2012-02" db="EMBL/GenBank/DDBJ databases">
        <title>Complete sequence of chromosome of Singulisphaera acidiphila DSM 18658.</title>
        <authorList>
            <consortium name="US DOE Joint Genome Institute (JGI-PGF)"/>
            <person name="Lucas S."/>
            <person name="Copeland A."/>
            <person name="Lapidus A."/>
            <person name="Glavina del Rio T."/>
            <person name="Dalin E."/>
            <person name="Tice H."/>
            <person name="Bruce D."/>
            <person name="Goodwin L."/>
            <person name="Pitluck S."/>
            <person name="Peters L."/>
            <person name="Ovchinnikova G."/>
            <person name="Chertkov O."/>
            <person name="Kyrpides N."/>
            <person name="Mavromatis K."/>
            <person name="Ivanova N."/>
            <person name="Brettin T."/>
            <person name="Detter J.C."/>
            <person name="Han C."/>
            <person name="Larimer F."/>
            <person name="Land M."/>
            <person name="Hauser L."/>
            <person name="Markowitz V."/>
            <person name="Cheng J.-F."/>
            <person name="Hugenholtz P."/>
            <person name="Woyke T."/>
            <person name="Wu D."/>
            <person name="Tindall B."/>
            <person name="Pomrenke H."/>
            <person name="Brambilla E."/>
            <person name="Klenk H.-P."/>
            <person name="Eisen J.A."/>
        </authorList>
    </citation>
    <scope>NUCLEOTIDE SEQUENCE [LARGE SCALE GENOMIC DNA]</scope>
    <source>
        <strain evidence="8">ATCC BAA-1392 / DSM 18658 / VKM B-2454 / MOB10</strain>
    </source>
</reference>
<dbReference type="InterPro" id="IPR036249">
    <property type="entry name" value="Thioredoxin-like_sf"/>
</dbReference>
<dbReference type="EMBL" id="CP003364">
    <property type="protein sequence ID" value="AGA30503.1"/>
    <property type="molecule type" value="Genomic_DNA"/>
</dbReference>
<dbReference type="GO" id="GO:0016491">
    <property type="term" value="F:oxidoreductase activity"/>
    <property type="evidence" value="ECO:0007669"/>
    <property type="project" value="InterPro"/>
</dbReference>
<evidence type="ECO:0000256" key="3">
    <source>
        <dbReference type="ARBA" id="ARBA00023284"/>
    </source>
</evidence>
<dbReference type="PANTHER" id="PTHR42852">
    <property type="entry name" value="THIOL:DISULFIDE INTERCHANGE PROTEIN DSBE"/>
    <property type="match status" value="1"/>
</dbReference>
<dbReference type="HOGENOM" id="CLU_042529_11_0_0"/>
<dbReference type="GO" id="GO:0016853">
    <property type="term" value="F:isomerase activity"/>
    <property type="evidence" value="ECO:0007669"/>
    <property type="project" value="UniProtKB-KW"/>
</dbReference>
<gene>
    <name evidence="7" type="ordered locus">Sinac_6423</name>
</gene>
<dbReference type="PANTHER" id="PTHR42852:SF13">
    <property type="entry name" value="PROTEIN DIPZ"/>
    <property type="match status" value="1"/>
</dbReference>
<dbReference type="Gene3D" id="3.40.30.10">
    <property type="entry name" value="Glutaredoxin"/>
    <property type="match status" value="1"/>
</dbReference>
<dbReference type="Pfam" id="PF08534">
    <property type="entry name" value="Redoxin"/>
    <property type="match status" value="1"/>
</dbReference>
<protein>
    <submittedName>
        <fullName evidence="7">Thiol-disulfide isomerase-like thioredoxin</fullName>
    </submittedName>
</protein>
<keyword evidence="7" id="KW-0413">Isomerase</keyword>
<keyword evidence="5" id="KW-0472">Membrane</keyword>
<dbReference type="GO" id="GO:0030313">
    <property type="term" value="C:cell envelope"/>
    <property type="evidence" value="ECO:0007669"/>
    <property type="project" value="UniProtKB-SubCell"/>
</dbReference>